<dbReference type="RefSeq" id="WP_096895206.1">
    <property type="nucleotide sequence ID" value="NZ_BAOS01000028.1"/>
</dbReference>
<gene>
    <name evidence="2" type="ORF">SCALIN_C28_0036</name>
</gene>
<dbReference type="Pfam" id="PF05545">
    <property type="entry name" value="FixQ"/>
    <property type="match status" value="1"/>
</dbReference>
<keyword evidence="3" id="KW-1185">Reference proteome</keyword>
<accession>A0A286U119</accession>
<dbReference type="InterPro" id="IPR008621">
    <property type="entry name" value="Cbb3-typ_cyt_oxidase_comp"/>
</dbReference>
<evidence type="ECO:0000313" key="3">
    <source>
        <dbReference type="Proteomes" id="UP000218542"/>
    </source>
</evidence>
<dbReference type="AlphaFoldDB" id="A0A286U119"/>
<protein>
    <submittedName>
        <fullName evidence="2">Cbb3-type cytochrome oxidase subunit 3</fullName>
    </submittedName>
</protein>
<name>A0A286U119_9BACT</name>
<reference evidence="3" key="1">
    <citation type="journal article" date="2017" name="Environ. Microbiol. Rep.">
        <title>Genetic Diversity of Marine Anaerobic Ammonium-Oxidizing Bacteria as Revealed by Genomic and Proteomic Analyses of 'Candidatus Scalindua japonica'.</title>
        <authorList>
            <person name="Oshiki M."/>
            <person name="Mizuto K."/>
            <person name="Kimura Z."/>
            <person name="Kindaichi T."/>
            <person name="Satoh H."/>
            <person name="Okabe S."/>
        </authorList>
    </citation>
    <scope>NUCLEOTIDE SEQUENCE [LARGE SCALE GENOMIC DNA]</scope>
    <source>
        <strain evidence="3">husup-a2</strain>
    </source>
</reference>
<keyword evidence="1" id="KW-1133">Transmembrane helix</keyword>
<dbReference type="OrthoDB" id="9801588at2"/>
<evidence type="ECO:0000256" key="1">
    <source>
        <dbReference type="SAM" id="Phobius"/>
    </source>
</evidence>
<keyword evidence="1" id="KW-0812">Transmembrane</keyword>
<comment type="caution">
    <text evidence="2">The sequence shown here is derived from an EMBL/GenBank/DDBJ whole genome shotgun (WGS) entry which is preliminary data.</text>
</comment>
<keyword evidence="1" id="KW-0472">Membrane</keyword>
<dbReference type="EMBL" id="BAOS01000028">
    <property type="protein sequence ID" value="GAX61834.1"/>
    <property type="molecule type" value="Genomic_DNA"/>
</dbReference>
<feature type="transmembrane region" description="Helical" evidence="1">
    <location>
        <begin position="12"/>
        <end position="34"/>
    </location>
</feature>
<sequence length="56" mass="6588">MKQLALSQYNNIYLIAIALFLFLSVFIGAVFMIYRKGSKKHYDYLSQLPLREENLT</sequence>
<proteinExistence type="predicted"/>
<dbReference type="Proteomes" id="UP000218542">
    <property type="component" value="Unassembled WGS sequence"/>
</dbReference>
<organism evidence="2 3">
    <name type="scientific">Candidatus Scalindua japonica</name>
    <dbReference type="NCBI Taxonomy" id="1284222"/>
    <lineage>
        <taxon>Bacteria</taxon>
        <taxon>Pseudomonadati</taxon>
        <taxon>Planctomycetota</taxon>
        <taxon>Candidatus Brocadiia</taxon>
        <taxon>Candidatus Brocadiales</taxon>
        <taxon>Candidatus Scalinduaceae</taxon>
        <taxon>Candidatus Scalindua</taxon>
    </lineage>
</organism>
<evidence type="ECO:0000313" key="2">
    <source>
        <dbReference type="EMBL" id="GAX61834.1"/>
    </source>
</evidence>